<evidence type="ECO:0008006" key="3">
    <source>
        <dbReference type="Google" id="ProtNLM"/>
    </source>
</evidence>
<dbReference type="Gene3D" id="1.25.10.10">
    <property type="entry name" value="Leucine-rich Repeat Variant"/>
    <property type="match status" value="5"/>
</dbReference>
<reference evidence="1" key="1">
    <citation type="submission" date="2019-11" db="EMBL/GenBank/DDBJ databases">
        <title>Microbial mats filling the niche in hypersaline microbial mats.</title>
        <authorList>
            <person name="Wong H.L."/>
            <person name="Macleod F.I."/>
            <person name="White R.A. III"/>
            <person name="Burns B.P."/>
        </authorList>
    </citation>
    <scope>NUCLEOTIDE SEQUENCE</scope>
    <source>
        <strain evidence="1">Rbin_158</strain>
    </source>
</reference>
<dbReference type="Pfam" id="PF13646">
    <property type="entry name" value="HEAT_2"/>
    <property type="match status" value="4"/>
</dbReference>
<name>A0A9D5JVM2_9BACT</name>
<dbReference type="InterPro" id="IPR011989">
    <property type="entry name" value="ARM-like"/>
</dbReference>
<dbReference type="AlphaFoldDB" id="A0A9D5JVM2"/>
<comment type="caution">
    <text evidence="1">The sequence shown here is derived from an EMBL/GenBank/DDBJ whole genome shotgun (WGS) entry which is preliminary data.</text>
</comment>
<dbReference type="GO" id="GO:0016491">
    <property type="term" value="F:oxidoreductase activity"/>
    <property type="evidence" value="ECO:0007669"/>
    <property type="project" value="TreeGrafter"/>
</dbReference>
<dbReference type="InterPro" id="IPR004155">
    <property type="entry name" value="PBS_lyase_HEAT"/>
</dbReference>
<dbReference type="PANTHER" id="PTHR12697">
    <property type="entry name" value="PBS LYASE HEAT-LIKE PROTEIN"/>
    <property type="match status" value="1"/>
</dbReference>
<sequence>MWHPCVMRLVTPHETIMENHVAGLLHQTQDPDPEIRRQSASALGQLPQLTEEHEVIHQLKHLLQDEELAVREAAKAALVARDGRTVVKALIPCLESPSPTMLNYAIEILSQRGDAAIDLVFPLLESKDHDIRKFGCDILGNLHYGDNIYALIELLSDPNVNVAIAAGEALGKIGKPEAVPYLIKALQHPDTWMKCIAAEALGKIGDLRAIDPLITMSGYEDPIVLYTVIKAMGNFEDPRVLPYILSTLRSNPILAASACQAIEHLAIRQGDSIYQIVKMAHVGDYFLRLLHHENLEVLQSAITIVGKLHLKEAVPQLGALLNHPDPQIVERAATALRRMGEPGIQELHRVFAHHLTALAPTSPEAAAASSASSLQLPLITALGDIGAETSISLLVQAVQATMPQAIRIEAATALGNVLKSVESFDQDDTTTSAFQSLLTGLTDPCDTLRMTCAHAVGEIDNPEALEPLSGLLQDDSVGVREAASIALAKLQSISLDEKIAVLRRTEARLNPASPYIDAQRATMLRTFARSAGEHEADRYMAALQDRSPDVRTAAVDALQTLSPTSPYYPQLNQHIMPLLHDADFRVRIAALQTLTQWDTYRLTTGQASQAPSAVDAHTVILQQILTLLSDAHPRVQYEACHQLIELVPLRPINAATRDAILDALLHLLQQADVMVKIAAIDTLVALKSSLRSRSQALPVFEQLVAHTNDTTLKKSLQQALTTL</sequence>
<organism evidence="1 2">
    <name type="scientific">candidate division KSB3 bacterium</name>
    <dbReference type="NCBI Taxonomy" id="2044937"/>
    <lineage>
        <taxon>Bacteria</taxon>
        <taxon>candidate division KSB3</taxon>
    </lineage>
</organism>
<proteinExistence type="predicted"/>
<dbReference type="Proteomes" id="UP000649604">
    <property type="component" value="Unassembled WGS sequence"/>
</dbReference>
<evidence type="ECO:0000313" key="2">
    <source>
        <dbReference type="Proteomes" id="UP000649604"/>
    </source>
</evidence>
<dbReference type="InterPro" id="IPR016024">
    <property type="entry name" value="ARM-type_fold"/>
</dbReference>
<dbReference type="PANTHER" id="PTHR12697:SF5">
    <property type="entry name" value="DEOXYHYPUSINE HYDROXYLASE"/>
    <property type="match status" value="1"/>
</dbReference>
<accession>A0A9D5JVM2</accession>
<dbReference type="SUPFAM" id="SSF48371">
    <property type="entry name" value="ARM repeat"/>
    <property type="match status" value="1"/>
</dbReference>
<dbReference type="EMBL" id="WJJP01000329">
    <property type="protein sequence ID" value="MBD3324980.1"/>
    <property type="molecule type" value="Genomic_DNA"/>
</dbReference>
<protein>
    <recommendedName>
        <fullName evidence="3">HEAT repeat domain-containing protein</fullName>
    </recommendedName>
</protein>
<evidence type="ECO:0000313" key="1">
    <source>
        <dbReference type="EMBL" id="MBD3324980.1"/>
    </source>
</evidence>
<gene>
    <name evidence="1" type="ORF">GF339_10370</name>
</gene>
<dbReference type="SMART" id="SM00567">
    <property type="entry name" value="EZ_HEAT"/>
    <property type="match status" value="10"/>
</dbReference>
<dbReference type="Pfam" id="PF20168">
    <property type="entry name" value="PDS5"/>
    <property type="match status" value="1"/>
</dbReference>